<dbReference type="GO" id="GO:0005524">
    <property type="term" value="F:ATP binding"/>
    <property type="evidence" value="ECO:0007669"/>
    <property type="project" value="UniProtKB-UniRule"/>
</dbReference>
<keyword evidence="2 3" id="KW-0067">ATP-binding</keyword>
<dbReference type="Gene3D" id="3.40.1350.10">
    <property type="match status" value="1"/>
</dbReference>
<proteinExistence type="predicted"/>
<dbReference type="InterPro" id="IPR007560">
    <property type="entry name" value="Restrct_endonuc_IV_Mrr"/>
</dbReference>
<feature type="domain" description="ATP-cone" evidence="4">
    <location>
        <begin position="5"/>
        <end position="87"/>
    </location>
</feature>
<dbReference type="InterPro" id="IPR005144">
    <property type="entry name" value="ATP-cone_dom"/>
</dbReference>
<dbReference type="Proteomes" id="UP000178427">
    <property type="component" value="Unassembled WGS sequence"/>
</dbReference>
<evidence type="ECO:0000256" key="3">
    <source>
        <dbReference type="PROSITE-ProRule" id="PRU00492"/>
    </source>
</evidence>
<evidence type="ECO:0000256" key="1">
    <source>
        <dbReference type="ARBA" id="ARBA00022741"/>
    </source>
</evidence>
<evidence type="ECO:0000259" key="4">
    <source>
        <dbReference type="PROSITE" id="PS51161"/>
    </source>
</evidence>
<dbReference type="SUPFAM" id="SSF52980">
    <property type="entry name" value="Restriction endonuclease-like"/>
    <property type="match status" value="1"/>
</dbReference>
<dbReference type="GO" id="GO:0003677">
    <property type="term" value="F:DNA binding"/>
    <property type="evidence" value="ECO:0007669"/>
    <property type="project" value="InterPro"/>
</dbReference>
<dbReference type="GO" id="GO:0004519">
    <property type="term" value="F:endonuclease activity"/>
    <property type="evidence" value="ECO:0007669"/>
    <property type="project" value="InterPro"/>
</dbReference>
<dbReference type="InterPro" id="IPR011335">
    <property type="entry name" value="Restrct_endonuc-II-like"/>
</dbReference>
<dbReference type="GO" id="GO:0009307">
    <property type="term" value="P:DNA restriction-modification system"/>
    <property type="evidence" value="ECO:0007669"/>
    <property type="project" value="InterPro"/>
</dbReference>
<dbReference type="EMBL" id="MFMA01000042">
    <property type="protein sequence ID" value="OGG73727.1"/>
    <property type="molecule type" value="Genomic_DNA"/>
</dbReference>
<organism evidence="5 6">
    <name type="scientific">Candidatus Kaiserbacteria bacterium RIFCSPLOWO2_01_FULL_54_20</name>
    <dbReference type="NCBI Taxonomy" id="1798513"/>
    <lineage>
        <taxon>Bacteria</taxon>
        <taxon>Candidatus Kaiseribacteriota</taxon>
    </lineage>
</organism>
<dbReference type="InterPro" id="IPR011856">
    <property type="entry name" value="tRNA_endonuc-like_dom_sf"/>
</dbReference>
<dbReference type="STRING" id="1798513.A3A40_01945"/>
<sequence>MPHSVLITKADGEQEPFDPAKLEQSLEHSGASSTARARIASHILQELRPGMTTEEIYRRAFDMLRRDEPHPVAARYSVKRALFELGPSGFPFEQFIAEVLRAHGWTTRTGVALTGRCAPHEVDVLAEKAGKRIGIEAKFHNEPGGKTDIKDALYVKARYDDLRNTPDPSSRVDEGWLVTNTSFTRNAIRYAQCSNLTLIGWDYPRTRNLMTMIEEAHVHPLTCLTTLSEGEKHRLLESKMVLCKHVSAPHVLEEYGVKPSRIPQVLQEATQLCGI</sequence>
<name>A0A1F6EJE4_9BACT</name>
<keyword evidence="1 3" id="KW-0547">Nucleotide-binding</keyword>
<dbReference type="Pfam" id="PF03477">
    <property type="entry name" value="ATP-cone"/>
    <property type="match status" value="1"/>
</dbReference>
<comment type="caution">
    <text evidence="5">The sequence shown here is derived from an EMBL/GenBank/DDBJ whole genome shotgun (WGS) entry which is preliminary data.</text>
</comment>
<evidence type="ECO:0000313" key="6">
    <source>
        <dbReference type="Proteomes" id="UP000178427"/>
    </source>
</evidence>
<protein>
    <recommendedName>
        <fullName evidence="4">ATP-cone domain-containing protein</fullName>
    </recommendedName>
</protein>
<evidence type="ECO:0000313" key="5">
    <source>
        <dbReference type="EMBL" id="OGG73727.1"/>
    </source>
</evidence>
<dbReference type="PROSITE" id="PS51161">
    <property type="entry name" value="ATP_CONE"/>
    <property type="match status" value="1"/>
</dbReference>
<reference evidence="5 6" key="1">
    <citation type="journal article" date="2016" name="Nat. Commun.">
        <title>Thousands of microbial genomes shed light on interconnected biogeochemical processes in an aquifer system.</title>
        <authorList>
            <person name="Anantharaman K."/>
            <person name="Brown C.T."/>
            <person name="Hug L.A."/>
            <person name="Sharon I."/>
            <person name="Castelle C.J."/>
            <person name="Probst A.J."/>
            <person name="Thomas B.C."/>
            <person name="Singh A."/>
            <person name="Wilkins M.J."/>
            <person name="Karaoz U."/>
            <person name="Brodie E.L."/>
            <person name="Williams K.H."/>
            <person name="Hubbard S.S."/>
            <person name="Banfield J.F."/>
        </authorList>
    </citation>
    <scope>NUCLEOTIDE SEQUENCE [LARGE SCALE GENOMIC DNA]</scope>
</reference>
<dbReference type="Pfam" id="PF04471">
    <property type="entry name" value="Mrr_cat"/>
    <property type="match status" value="1"/>
</dbReference>
<evidence type="ECO:0000256" key="2">
    <source>
        <dbReference type="ARBA" id="ARBA00022840"/>
    </source>
</evidence>
<gene>
    <name evidence="5" type="ORF">A3A40_01945</name>
</gene>
<dbReference type="AlphaFoldDB" id="A0A1F6EJE4"/>
<accession>A0A1F6EJE4</accession>